<evidence type="ECO:0000313" key="1">
    <source>
        <dbReference type="EMBL" id="ETO06374.1"/>
    </source>
</evidence>
<gene>
    <name evidence="1" type="ORF">RFI_31023</name>
</gene>
<evidence type="ECO:0000313" key="2">
    <source>
        <dbReference type="Proteomes" id="UP000023152"/>
    </source>
</evidence>
<reference evidence="1 2" key="1">
    <citation type="journal article" date="2013" name="Curr. Biol.">
        <title>The Genome of the Foraminiferan Reticulomyxa filosa.</title>
        <authorList>
            <person name="Glockner G."/>
            <person name="Hulsmann N."/>
            <person name="Schleicher M."/>
            <person name="Noegel A.A."/>
            <person name="Eichinger L."/>
            <person name="Gallinger C."/>
            <person name="Pawlowski J."/>
            <person name="Sierra R."/>
            <person name="Euteneuer U."/>
            <person name="Pillet L."/>
            <person name="Moustafa A."/>
            <person name="Platzer M."/>
            <person name="Groth M."/>
            <person name="Szafranski K."/>
            <person name="Schliwa M."/>
        </authorList>
    </citation>
    <scope>NUCLEOTIDE SEQUENCE [LARGE SCALE GENOMIC DNA]</scope>
</reference>
<proteinExistence type="predicted"/>
<sequence length="137" mass="16137">MTITCYFQSRIPTHNGNKRDYTRKIEKKINLNRKSFEKGKKLNKKKEINATIAEALKESESNILKKALHMEKTQMDIGSKAPVITGIRFVKNLHWVEDNEKKVKKKKGKCCSGHFHGRYERDDLVRVCFVLFDYYIK</sequence>
<name>X6LXR1_RETFI</name>
<organism evidence="1 2">
    <name type="scientific">Reticulomyxa filosa</name>
    <dbReference type="NCBI Taxonomy" id="46433"/>
    <lineage>
        <taxon>Eukaryota</taxon>
        <taxon>Sar</taxon>
        <taxon>Rhizaria</taxon>
        <taxon>Retaria</taxon>
        <taxon>Foraminifera</taxon>
        <taxon>Monothalamids</taxon>
        <taxon>Reticulomyxidae</taxon>
        <taxon>Reticulomyxa</taxon>
    </lineage>
</organism>
<dbReference type="Proteomes" id="UP000023152">
    <property type="component" value="Unassembled WGS sequence"/>
</dbReference>
<protein>
    <submittedName>
        <fullName evidence="1">Uncharacterized protein</fullName>
    </submittedName>
</protein>
<comment type="caution">
    <text evidence="1">The sequence shown here is derived from an EMBL/GenBank/DDBJ whole genome shotgun (WGS) entry which is preliminary data.</text>
</comment>
<keyword evidence="2" id="KW-1185">Reference proteome</keyword>
<accession>X6LXR1</accession>
<dbReference type="EMBL" id="ASPP01027201">
    <property type="protein sequence ID" value="ETO06374.1"/>
    <property type="molecule type" value="Genomic_DNA"/>
</dbReference>
<dbReference type="AlphaFoldDB" id="X6LXR1"/>